<feature type="compositionally biased region" description="Polar residues" evidence="1">
    <location>
        <begin position="348"/>
        <end position="361"/>
    </location>
</feature>
<dbReference type="EMBL" id="VSWC01000054">
    <property type="protein sequence ID" value="KAA1100251.1"/>
    <property type="molecule type" value="Genomic_DNA"/>
</dbReference>
<sequence length="379" mass="40288">MPKITQTSSITKSKGKSVPKAATSVQKATKKKKEGSPVTPSGTIATSSNSKGRSRQKGVTSVQPATNRKEASPLSQAGTKGLSTSPKHLEWQRVPWHVMSTPDIKEKNLKQTTLTMYPAFDKPGEEGNPVVVNSSSDEGIPSPKHIPQVITISDDSGSESDLPLTSLLPKHAQQPSGLDAAVDKPTDALQQKGPGDLEGEEYPPPDMPDLDDSVDKSTDAPQQKGPENLDGEEFTHPDMPDTDAIVDKSTDAPQQKGPENLDGEESTHPDMPDTDAIVDKCNDALHQKGVQDLDGEEQPPPLNSSNTVKGKSTRTLQGMGPGNLGGISTDPKPKSKTPDPPLLAKQQGDGNTQGTKSTSPVTKLLASGFRKALFQMYNK</sequence>
<gene>
    <name evidence="2" type="ORF">PGT21_032664</name>
</gene>
<feature type="compositionally biased region" description="Polar residues" evidence="1">
    <location>
        <begin position="38"/>
        <end position="66"/>
    </location>
</feature>
<evidence type="ECO:0000313" key="3">
    <source>
        <dbReference type="Proteomes" id="UP000324748"/>
    </source>
</evidence>
<proteinExistence type="predicted"/>
<name>A0A5B0PGB9_PUCGR</name>
<feature type="region of interest" description="Disordered" evidence="1">
    <location>
        <begin position="118"/>
        <end position="363"/>
    </location>
</feature>
<evidence type="ECO:0000256" key="1">
    <source>
        <dbReference type="SAM" id="MobiDB-lite"/>
    </source>
</evidence>
<organism evidence="2 3">
    <name type="scientific">Puccinia graminis f. sp. tritici</name>
    <dbReference type="NCBI Taxonomy" id="56615"/>
    <lineage>
        <taxon>Eukaryota</taxon>
        <taxon>Fungi</taxon>
        <taxon>Dikarya</taxon>
        <taxon>Basidiomycota</taxon>
        <taxon>Pucciniomycotina</taxon>
        <taxon>Pucciniomycetes</taxon>
        <taxon>Pucciniales</taxon>
        <taxon>Pucciniaceae</taxon>
        <taxon>Puccinia</taxon>
    </lineage>
</organism>
<feature type="compositionally biased region" description="Polar residues" evidence="1">
    <location>
        <begin position="1"/>
        <end position="12"/>
    </location>
</feature>
<dbReference type="AlphaFoldDB" id="A0A5B0PGB9"/>
<dbReference type="Proteomes" id="UP000324748">
    <property type="component" value="Unassembled WGS sequence"/>
</dbReference>
<feature type="compositionally biased region" description="Acidic residues" evidence="1">
    <location>
        <begin position="197"/>
        <end position="212"/>
    </location>
</feature>
<feature type="region of interest" description="Disordered" evidence="1">
    <location>
        <begin position="1"/>
        <end position="93"/>
    </location>
</feature>
<reference evidence="2 3" key="1">
    <citation type="submission" date="2019-05" db="EMBL/GenBank/DDBJ databases">
        <title>Emergence of the Ug99 lineage of the wheat stem rust pathogen through somatic hybridization.</title>
        <authorList>
            <person name="Li F."/>
            <person name="Upadhyaya N.M."/>
            <person name="Sperschneider J."/>
            <person name="Matny O."/>
            <person name="Nguyen-Phuc H."/>
            <person name="Mago R."/>
            <person name="Raley C."/>
            <person name="Miller M.E."/>
            <person name="Silverstein K.A.T."/>
            <person name="Henningsen E."/>
            <person name="Hirsch C.D."/>
            <person name="Visser B."/>
            <person name="Pretorius Z.A."/>
            <person name="Steffenson B.J."/>
            <person name="Schwessinger B."/>
            <person name="Dodds P.N."/>
            <person name="Figueroa M."/>
        </authorList>
    </citation>
    <scope>NUCLEOTIDE SEQUENCE [LARGE SCALE GENOMIC DNA]</scope>
    <source>
        <strain evidence="2">21-0</strain>
    </source>
</reference>
<protein>
    <submittedName>
        <fullName evidence="2">Uncharacterized protein</fullName>
    </submittedName>
</protein>
<feature type="compositionally biased region" description="Polar residues" evidence="1">
    <location>
        <begin position="303"/>
        <end position="316"/>
    </location>
</feature>
<feature type="compositionally biased region" description="Basic and acidic residues" evidence="1">
    <location>
        <begin position="233"/>
        <end position="250"/>
    </location>
</feature>
<keyword evidence="3" id="KW-1185">Reference proteome</keyword>
<evidence type="ECO:0000313" key="2">
    <source>
        <dbReference type="EMBL" id="KAA1100251.1"/>
    </source>
</evidence>
<accession>A0A5B0PGB9</accession>
<feature type="compositionally biased region" description="Polar residues" evidence="1">
    <location>
        <begin position="73"/>
        <end position="86"/>
    </location>
</feature>
<feature type="compositionally biased region" description="Basic and acidic residues" evidence="1">
    <location>
        <begin position="265"/>
        <end position="291"/>
    </location>
</feature>
<comment type="caution">
    <text evidence="2">The sequence shown here is derived from an EMBL/GenBank/DDBJ whole genome shotgun (WGS) entry which is preliminary data.</text>
</comment>